<sequence length="373" mass="40084">MHAVITALPGDGIGPEVVAEGMRVLRAVGTRFGHTFEIREALIGGCAIDATGTALPDETLHLCRESDAVLLGAVGGPKWDNPEAPVRPEQGLLGIRKALGLFANLRPVTLHPRLIAASPLRPERLQGVDLLVVRELTGGIYFGEKGRDTTMDGGESAYDECVYTSAEIERIVRVAATLARNRRKKLTSVDKANVLETSRLWRSVTTRLMRAEFPDVQIEHMLVDACAMHLIRRPMDFDVIVTENMFGDILTDEASMLAGSMGMLPSASLGAPGNNGRGTQMGLYEPIHGSAPDIAGKGIANPLATILSVALLLRHSLGLEDEARAVETAVWRTLEEGIITGDIAMPGERSATTTEVGAAVAAWIEREEARSER</sequence>
<keyword evidence="11 14" id="KW-0520">NAD</keyword>
<dbReference type="GO" id="GO:0005829">
    <property type="term" value="C:cytosol"/>
    <property type="evidence" value="ECO:0007669"/>
    <property type="project" value="TreeGrafter"/>
</dbReference>
<feature type="domain" description="Isopropylmalate dehydrogenase-like" evidence="16">
    <location>
        <begin position="4"/>
        <end position="360"/>
    </location>
</feature>
<dbReference type="eggNOG" id="COG0473">
    <property type="taxonomic scope" value="Bacteria"/>
</dbReference>
<feature type="binding site" evidence="14">
    <location>
        <position position="134"/>
    </location>
    <ligand>
        <name>substrate</name>
    </ligand>
</feature>
<dbReference type="SUPFAM" id="SSF53659">
    <property type="entry name" value="Isocitrate/Isopropylmalate dehydrogenase-like"/>
    <property type="match status" value="1"/>
</dbReference>
<evidence type="ECO:0000256" key="14">
    <source>
        <dbReference type="HAMAP-Rule" id="MF_01033"/>
    </source>
</evidence>
<evidence type="ECO:0000256" key="1">
    <source>
        <dbReference type="ARBA" id="ARBA00000624"/>
    </source>
</evidence>
<dbReference type="HAMAP" id="MF_01033">
    <property type="entry name" value="LeuB_type1"/>
    <property type="match status" value="1"/>
</dbReference>
<comment type="pathway">
    <text evidence="3 14 15">Amino-acid biosynthesis; L-leucine biosynthesis; L-leucine from 3-methyl-2-oxobutanoate: step 3/4.</text>
</comment>
<evidence type="ECO:0000256" key="8">
    <source>
        <dbReference type="ARBA" id="ARBA00022723"/>
    </source>
</evidence>
<dbReference type="InterPro" id="IPR019818">
    <property type="entry name" value="IsoCit/isopropylmalate_DH_CS"/>
</dbReference>
<dbReference type="PROSITE" id="PS00470">
    <property type="entry name" value="IDH_IMDH"/>
    <property type="match status" value="1"/>
</dbReference>
<dbReference type="SMART" id="SM01329">
    <property type="entry name" value="Iso_dh"/>
    <property type="match status" value="1"/>
</dbReference>
<evidence type="ECO:0000256" key="6">
    <source>
        <dbReference type="ARBA" id="ARBA00022430"/>
    </source>
</evidence>
<feature type="binding site" evidence="14">
    <location>
        <position position="96"/>
    </location>
    <ligand>
        <name>substrate</name>
    </ligand>
</feature>
<comment type="cofactor">
    <cofactor evidence="2">
        <name>Mn(2+)</name>
        <dbReference type="ChEBI" id="CHEBI:29035"/>
    </cofactor>
</comment>
<comment type="cofactor">
    <cofactor evidence="14 15">
        <name>Mg(2+)</name>
        <dbReference type="ChEBI" id="CHEBI:18420"/>
    </cofactor>
    <cofactor evidence="14 15">
        <name>Mn(2+)</name>
        <dbReference type="ChEBI" id="CHEBI:29035"/>
    </cofactor>
    <text evidence="14 15">Binds 1 Mg(2+) or Mn(2+) ion per subunit.</text>
</comment>
<reference evidence="17 18" key="1">
    <citation type="submission" date="2007-08" db="EMBL/GenBank/DDBJ databases">
        <title>Complete sequence of Roseiflexus castenholzii DSM 13941.</title>
        <authorList>
            <consortium name="US DOE Joint Genome Institute"/>
            <person name="Copeland A."/>
            <person name="Lucas S."/>
            <person name="Lapidus A."/>
            <person name="Barry K."/>
            <person name="Glavina del Rio T."/>
            <person name="Dalin E."/>
            <person name="Tice H."/>
            <person name="Pitluck S."/>
            <person name="Thompson L.S."/>
            <person name="Brettin T."/>
            <person name="Bruce D."/>
            <person name="Detter J.C."/>
            <person name="Han C."/>
            <person name="Tapia R."/>
            <person name="Schmutz J."/>
            <person name="Larimer F."/>
            <person name="Land M."/>
            <person name="Hauser L."/>
            <person name="Kyrpides N."/>
            <person name="Mikhailova N."/>
            <person name="Bryant D.A."/>
            <person name="Hanada S."/>
            <person name="Tsukatani Y."/>
            <person name="Richardson P."/>
        </authorList>
    </citation>
    <scope>NUCLEOTIDE SEQUENCE [LARGE SCALE GENOMIC DNA]</scope>
    <source>
        <strain evidence="18">DSM 13941 / HLO8</strain>
    </source>
</reference>
<feature type="binding site" evidence="14">
    <location>
        <begin position="76"/>
        <end position="89"/>
    </location>
    <ligand>
        <name>NAD(+)</name>
        <dbReference type="ChEBI" id="CHEBI:57540"/>
    </ligand>
</feature>
<dbReference type="FunFam" id="3.40.718.10:FF:000006">
    <property type="entry name" value="3-isopropylmalate dehydrogenase"/>
    <property type="match status" value="1"/>
</dbReference>
<comment type="function">
    <text evidence="14 15">Catalyzes the oxidation of 3-carboxy-2-hydroxy-4-methylpentanoate (3-isopropylmalate) to 3-carboxy-4-methyl-2-oxopentanoate. The product decarboxylates to 4-methyl-2 oxopentanoate.</text>
</comment>
<dbReference type="InterPro" id="IPR024084">
    <property type="entry name" value="IsoPropMal-DH-like_dom"/>
</dbReference>
<evidence type="ECO:0000256" key="15">
    <source>
        <dbReference type="RuleBase" id="RU004445"/>
    </source>
</evidence>
<evidence type="ECO:0000256" key="13">
    <source>
        <dbReference type="ARBA" id="ARBA00023304"/>
    </source>
</evidence>
<keyword evidence="12 14" id="KW-0464">Manganese</keyword>
<evidence type="ECO:0000256" key="12">
    <source>
        <dbReference type="ARBA" id="ARBA00023211"/>
    </source>
</evidence>
<feature type="binding site" evidence="14">
    <location>
        <begin position="289"/>
        <end position="301"/>
    </location>
    <ligand>
        <name>NAD(+)</name>
        <dbReference type="ChEBI" id="CHEBI:57540"/>
    </ligand>
</feature>
<evidence type="ECO:0000256" key="9">
    <source>
        <dbReference type="ARBA" id="ARBA00022842"/>
    </source>
</evidence>
<keyword evidence="8 14" id="KW-0479">Metal-binding</keyword>
<feature type="binding site" evidence="14">
    <location>
        <position position="248"/>
    </location>
    <ligand>
        <name>Mg(2+)</name>
        <dbReference type="ChEBI" id="CHEBI:18420"/>
    </ligand>
</feature>
<dbReference type="GO" id="GO:0009098">
    <property type="term" value="P:L-leucine biosynthetic process"/>
    <property type="evidence" value="ECO:0007669"/>
    <property type="project" value="UniProtKB-UniRule"/>
</dbReference>
<feature type="binding site" evidence="14">
    <location>
        <position position="224"/>
    </location>
    <ligand>
        <name>Mg(2+)</name>
        <dbReference type="ChEBI" id="CHEBI:18420"/>
    </ligand>
</feature>
<evidence type="ECO:0000313" key="18">
    <source>
        <dbReference type="Proteomes" id="UP000000263"/>
    </source>
</evidence>
<feature type="site" description="Important for catalysis" evidence="14">
    <location>
        <position position="141"/>
    </location>
</feature>
<comment type="catalytic activity">
    <reaction evidence="1 14 15">
        <text>(2R,3S)-3-isopropylmalate + NAD(+) = 4-methyl-2-oxopentanoate + CO2 + NADH</text>
        <dbReference type="Rhea" id="RHEA:32271"/>
        <dbReference type="ChEBI" id="CHEBI:16526"/>
        <dbReference type="ChEBI" id="CHEBI:17865"/>
        <dbReference type="ChEBI" id="CHEBI:35121"/>
        <dbReference type="ChEBI" id="CHEBI:57540"/>
        <dbReference type="ChEBI" id="CHEBI:57945"/>
        <dbReference type="EC" id="1.1.1.85"/>
    </reaction>
</comment>
<name>A7NJG9_ROSCS</name>
<organism evidence="17 18">
    <name type="scientific">Roseiflexus castenholzii (strain DSM 13941 / HLO8)</name>
    <dbReference type="NCBI Taxonomy" id="383372"/>
    <lineage>
        <taxon>Bacteria</taxon>
        <taxon>Bacillati</taxon>
        <taxon>Chloroflexota</taxon>
        <taxon>Chloroflexia</taxon>
        <taxon>Chloroflexales</taxon>
        <taxon>Roseiflexineae</taxon>
        <taxon>Roseiflexaceae</taxon>
        <taxon>Roseiflexus</taxon>
    </lineage>
</organism>
<accession>A7NJG9</accession>
<dbReference type="HOGENOM" id="CLU_031953_0_3_0"/>
<dbReference type="PANTHER" id="PTHR42979">
    <property type="entry name" value="3-ISOPROPYLMALATE DEHYDROGENASE"/>
    <property type="match status" value="1"/>
</dbReference>
<dbReference type="KEGG" id="rca:Rcas_1546"/>
<dbReference type="Proteomes" id="UP000000263">
    <property type="component" value="Chromosome"/>
</dbReference>
<feature type="site" description="Important for catalysis" evidence="14">
    <location>
        <position position="191"/>
    </location>
</feature>
<feature type="binding site" evidence="14">
    <location>
        <position position="252"/>
    </location>
    <ligand>
        <name>Mg(2+)</name>
        <dbReference type="ChEBI" id="CHEBI:18420"/>
    </ligand>
</feature>
<keyword evidence="6 14" id="KW-0432">Leucine biosynthesis</keyword>
<comment type="subcellular location">
    <subcellularLocation>
        <location evidence="14">Cytoplasm</location>
    </subcellularLocation>
</comment>
<gene>
    <name evidence="14" type="primary">leuB</name>
    <name evidence="17" type="ordered locus">Rcas_1546</name>
</gene>
<evidence type="ECO:0000256" key="3">
    <source>
        <dbReference type="ARBA" id="ARBA00004762"/>
    </source>
</evidence>
<evidence type="ECO:0000256" key="7">
    <source>
        <dbReference type="ARBA" id="ARBA00022605"/>
    </source>
</evidence>
<keyword evidence="13 14" id="KW-0100">Branched-chain amino acid biosynthesis</keyword>
<dbReference type="UniPathway" id="UPA00048">
    <property type="reaction ID" value="UER00072"/>
</dbReference>
<comment type="subunit">
    <text evidence="5 14 15">Homodimer.</text>
</comment>
<evidence type="ECO:0000256" key="5">
    <source>
        <dbReference type="ARBA" id="ARBA00011738"/>
    </source>
</evidence>
<evidence type="ECO:0000259" key="16">
    <source>
        <dbReference type="SMART" id="SM01329"/>
    </source>
</evidence>
<dbReference type="Gene3D" id="3.40.718.10">
    <property type="entry name" value="Isopropylmalate Dehydrogenase"/>
    <property type="match status" value="1"/>
</dbReference>
<keyword evidence="14" id="KW-0963">Cytoplasm</keyword>
<dbReference type="PANTHER" id="PTHR42979:SF1">
    <property type="entry name" value="3-ISOPROPYLMALATE DEHYDROGENASE"/>
    <property type="match status" value="1"/>
</dbReference>
<dbReference type="GO" id="GO:0000287">
    <property type="term" value="F:magnesium ion binding"/>
    <property type="evidence" value="ECO:0007669"/>
    <property type="project" value="InterPro"/>
</dbReference>
<feature type="binding site" evidence="14">
    <location>
        <position position="106"/>
    </location>
    <ligand>
        <name>substrate</name>
    </ligand>
</feature>
<dbReference type="EMBL" id="CP000804">
    <property type="protein sequence ID" value="ABU57639.1"/>
    <property type="molecule type" value="Genomic_DNA"/>
</dbReference>
<evidence type="ECO:0000256" key="2">
    <source>
        <dbReference type="ARBA" id="ARBA00001936"/>
    </source>
</evidence>
<evidence type="ECO:0000256" key="4">
    <source>
        <dbReference type="ARBA" id="ARBA00008319"/>
    </source>
</evidence>
<proteinExistence type="inferred from homology"/>
<evidence type="ECO:0000256" key="10">
    <source>
        <dbReference type="ARBA" id="ARBA00023002"/>
    </source>
</evidence>
<feature type="binding site" evidence="14">
    <location>
        <position position="224"/>
    </location>
    <ligand>
        <name>substrate</name>
    </ligand>
</feature>
<keyword evidence="18" id="KW-1185">Reference proteome</keyword>
<dbReference type="NCBIfam" id="TIGR00169">
    <property type="entry name" value="leuB"/>
    <property type="match status" value="1"/>
</dbReference>
<dbReference type="AlphaFoldDB" id="A7NJG9"/>
<protein>
    <recommendedName>
        <fullName evidence="14">3-isopropylmalate dehydrogenase</fullName>
        <ecNumber evidence="14">1.1.1.85</ecNumber>
    </recommendedName>
    <alternativeName>
        <fullName evidence="14">3-IPM-DH</fullName>
    </alternativeName>
    <alternativeName>
        <fullName evidence="14">Beta-IPM dehydrogenase</fullName>
        <shortName evidence="14">IMDH</shortName>
    </alternativeName>
</protein>
<keyword evidence="9 14" id="KW-0460">Magnesium</keyword>
<dbReference type="OrthoDB" id="9806254at2"/>
<dbReference type="Pfam" id="PF00180">
    <property type="entry name" value="Iso_dh"/>
    <property type="match status" value="1"/>
</dbReference>
<evidence type="ECO:0000256" key="11">
    <source>
        <dbReference type="ARBA" id="ARBA00023027"/>
    </source>
</evidence>
<keyword evidence="7 14" id="KW-0028">Amino-acid biosynthesis</keyword>
<dbReference type="EC" id="1.1.1.85" evidence="14"/>
<dbReference type="GO" id="GO:0003862">
    <property type="term" value="F:3-isopropylmalate dehydrogenase activity"/>
    <property type="evidence" value="ECO:0007669"/>
    <property type="project" value="UniProtKB-UniRule"/>
</dbReference>
<dbReference type="GO" id="GO:0051287">
    <property type="term" value="F:NAD binding"/>
    <property type="evidence" value="ECO:0007669"/>
    <property type="project" value="InterPro"/>
</dbReference>
<dbReference type="STRING" id="383372.Rcas_1546"/>
<comment type="similarity">
    <text evidence="4 14">Belongs to the isocitrate and isopropylmalate dehydrogenases family. LeuB type 1 subfamily.</text>
</comment>
<dbReference type="RefSeq" id="WP_012120067.1">
    <property type="nucleotide sequence ID" value="NC_009767.1"/>
</dbReference>
<dbReference type="InterPro" id="IPR004429">
    <property type="entry name" value="Isopropylmalate_DH"/>
</dbReference>
<evidence type="ECO:0000313" key="17">
    <source>
        <dbReference type="EMBL" id="ABU57639.1"/>
    </source>
</evidence>
<keyword evidence="10 14" id="KW-0560">Oxidoreductase</keyword>